<dbReference type="PANTHER" id="PTHR12863">
    <property type="entry name" value="FATTY ACID HYDROXYLASE"/>
    <property type="match status" value="1"/>
</dbReference>
<organism evidence="17 18">
    <name type="scientific">Aplysia californica</name>
    <name type="common">California sea hare</name>
    <dbReference type="NCBI Taxonomy" id="6500"/>
    <lineage>
        <taxon>Eukaryota</taxon>
        <taxon>Metazoa</taxon>
        <taxon>Spiralia</taxon>
        <taxon>Lophotrochozoa</taxon>
        <taxon>Mollusca</taxon>
        <taxon>Gastropoda</taxon>
        <taxon>Heterobranchia</taxon>
        <taxon>Euthyneura</taxon>
        <taxon>Tectipleura</taxon>
        <taxon>Aplysiida</taxon>
        <taxon>Aplysioidea</taxon>
        <taxon>Aplysiidae</taxon>
        <taxon>Aplysia</taxon>
    </lineage>
</organism>
<evidence type="ECO:0000256" key="13">
    <source>
        <dbReference type="ARBA" id="ARBA00023160"/>
    </source>
</evidence>
<gene>
    <name evidence="18" type="primary">LOC101859672</name>
</gene>
<evidence type="ECO:0000256" key="12">
    <source>
        <dbReference type="ARBA" id="ARBA00023136"/>
    </source>
</evidence>
<comment type="subcellular location">
    <subcellularLocation>
        <location evidence="1">Endoplasmic reticulum membrane</location>
        <topology evidence="1">Multi-pass membrane protein</topology>
    </subcellularLocation>
</comment>
<evidence type="ECO:0000256" key="15">
    <source>
        <dbReference type="SAM" id="Phobius"/>
    </source>
</evidence>
<keyword evidence="6 14" id="KW-0256">Endoplasmic reticulum</keyword>
<evidence type="ECO:0000256" key="7">
    <source>
        <dbReference type="ARBA" id="ARBA00022832"/>
    </source>
</evidence>
<comment type="similarity">
    <text evidence="2 14">Belongs to the sterol desaturase family. SCS7 subfamily.</text>
</comment>
<evidence type="ECO:0000256" key="8">
    <source>
        <dbReference type="ARBA" id="ARBA00022833"/>
    </source>
</evidence>
<evidence type="ECO:0000256" key="14">
    <source>
        <dbReference type="PIRNR" id="PIRNR005149"/>
    </source>
</evidence>
<keyword evidence="13 14" id="KW-0275">Fatty acid biosynthesis</keyword>
<protein>
    <recommendedName>
        <fullName evidence="14">Fatty acid 2-hydroxylase</fullName>
        <ecNumber evidence="14">1.-.-.-</ecNumber>
    </recommendedName>
</protein>
<evidence type="ECO:0000256" key="11">
    <source>
        <dbReference type="ARBA" id="ARBA00023098"/>
    </source>
</evidence>
<keyword evidence="8" id="KW-0862">Zinc</keyword>
<dbReference type="GeneID" id="101859672"/>
<keyword evidence="14" id="KW-0408">Iron</keyword>
<dbReference type="InterPro" id="IPR006694">
    <property type="entry name" value="Fatty_acid_hydroxylase"/>
</dbReference>
<keyword evidence="5 14" id="KW-0479">Metal-binding</keyword>
<dbReference type="RefSeq" id="XP_005109613.2">
    <property type="nucleotide sequence ID" value="XM_005109556.3"/>
</dbReference>
<dbReference type="Gene3D" id="3.10.120.10">
    <property type="entry name" value="Cytochrome b5-like heme/steroid binding domain"/>
    <property type="match status" value="1"/>
</dbReference>
<evidence type="ECO:0000256" key="10">
    <source>
        <dbReference type="ARBA" id="ARBA00023002"/>
    </source>
</evidence>
<keyword evidence="3 14" id="KW-0444">Lipid biosynthesis</keyword>
<evidence type="ECO:0000313" key="17">
    <source>
        <dbReference type="Proteomes" id="UP000694888"/>
    </source>
</evidence>
<keyword evidence="10 14" id="KW-0560">Oxidoreductase</keyword>
<evidence type="ECO:0000256" key="6">
    <source>
        <dbReference type="ARBA" id="ARBA00022824"/>
    </source>
</evidence>
<dbReference type="EC" id="1.-.-.-" evidence="14"/>
<evidence type="ECO:0000256" key="4">
    <source>
        <dbReference type="ARBA" id="ARBA00022692"/>
    </source>
</evidence>
<sequence>MGFVEGDSGRNGLRKRLCLIRDGKVYDVTEFAERHPGGRELLVKHAGKDVTSIMSSADSHVHSKAAYSILEKYYVGPEEALREENGNYKSASENYSRPLDYYKNDIVDWDKPMLGQVELLGDKYFDWTHQQVDRPIRLFKSDLVEMMTKSPWWLVPVTWVPVVLYSLWSSYTHLSEKSEVWPRNALGREFGPVSIPLLFAAGVLFWTLLEYVIHRWLFHLHPPANWPFLIRLHFSLHGQHHKSPMDPMRLVFPPLPASIFAVLFYLACHASLPHGMANSVFAGIVVGYMAYDLTHYYIHHGQPMFPYFQRLKRYHTLHHYEHQQLGFGISSKMWDYPFGTLIPEDQSQVKTK</sequence>
<evidence type="ECO:0000259" key="16">
    <source>
        <dbReference type="PROSITE" id="PS50255"/>
    </source>
</evidence>
<keyword evidence="12 14" id="KW-0472">Membrane</keyword>
<evidence type="ECO:0000256" key="2">
    <source>
        <dbReference type="ARBA" id="ARBA00005747"/>
    </source>
</evidence>
<accession>A0ABM0K639</accession>
<feature type="domain" description="Cytochrome b5 heme-binding" evidence="16">
    <location>
        <begin position="19"/>
        <end position="79"/>
    </location>
</feature>
<feature type="transmembrane region" description="Helical" evidence="15">
    <location>
        <begin position="279"/>
        <end position="298"/>
    </location>
</feature>
<comment type="function">
    <text evidence="14">Catalyzes stereospecific hydroxylation of free fatty acids at the C-2 position to produce (R)-2-hydroxy fatty acids, which are building blocks of sphingolipids and glycosphingolipids common in neural tissue and epidermis. Plays an essential role in the synthesis of galactosphingolipids of the myelin sheath. Responsible for the synthesis of sphingolipids and glycosphingolipids involved in the formation of epidermal lamellar bodies critical for skin permeability barrier. Participates in the synthesis of glycosphingolipids and a fraction of type II wax diesters in sebaceous gland, specifically regulating hair follicle homeostasis. Involved in the synthesis of sphingolipids of plasma membrane rafts, controlling lipid raft mobility and trafficking of raft-associated proteins.</text>
</comment>
<dbReference type="InterPro" id="IPR014430">
    <property type="entry name" value="Scs7"/>
</dbReference>
<dbReference type="SUPFAM" id="SSF55856">
    <property type="entry name" value="Cytochrome b5-like heme/steroid binding domain"/>
    <property type="match status" value="1"/>
</dbReference>
<dbReference type="SMART" id="SM01117">
    <property type="entry name" value="Cyt-b5"/>
    <property type="match status" value="1"/>
</dbReference>
<feature type="transmembrane region" description="Helical" evidence="15">
    <location>
        <begin position="250"/>
        <end position="267"/>
    </location>
</feature>
<dbReference type="Proteomes" id="UP000694888">
    <property type="component" value="Unplaced"/>
</dbReference>
<dbReference type="PRINTS" id="PR00363">
    <property type="entry name" value="CYTOCHROMEB5"/>
</dbReference>
<feature type="transmembrane region" description="Helical" evidence="15">
    <location>
        <begin position="191"/>
        <end position="213"/>
    </location>
</feature>
<keyword evidence="4 15" id="KW-0812">Transmembrane</keyword>
<dbReference type="Pfam" id="PF00173">
    <property type="entry name" value="Cyt-b5"/>
    <property type="match status" value="1"/>
</dbReference>
<evidence type="ECO:0000256" key="3">
    <source>
        <dbReference type="ARBA" id="ARBA00022516"/>
    </source>
</evidence>
<keyword evidence="11 14" id="KW-0443">Lipid metabolism</keyword>
<dbReference type="InterPro" id="IPR001199">
    <property type="entry name" value="Cyt_B5-like_heme/steroid-bd"/>
</dbReference>
<dbReference type="PIRSF" id="PIRSF005149">
    <property type="entry name" value="IPC-B_HD"/>
    <property type="match status" value="1"/>
</dbReference>
<name>A0ABM0K639_APLCA</name>
<keyword evidence="17" id="KW-1185">Reference proteome</keyword>
<feature type="transmembrane region" description="Helical" evidence="15">
    <location>
        <begin position="152"/>
        <end position="171"/>
    </location>
</feature>
<reference evidence="18" key="1">
    <citation type="submission" date="2025-08" db="UniProtKB">
        <authorList>
            <consortium name="RefSeq"/>
        </authorList>
    </citation>
    <scope>IDENTIFICATION</scope>
</reference>
<evidence type="ECO:0000256" key="9">
    <source>
        <dbReference type="ARBA" id="ARBA00022989"/>
    </source>
</evidence>
<dbReference type="PANTHER" id="PTHR12863:SF1">
    <property type="entry name" value="FATTY ACID 2-HYDROXYLASE"/>
    <property type="match status" value="1"/>
</dbReference>
<dbReference type="InterPro" id="IPR036400">
    <property type="entry name" value="Cyt_B5-like_heme/steroid_sf"/>
</dbReference>
<evidence type="ECO:0000256" key="1">
    <source>
        <dbReference type="ARBA" id="ARBA00004477"/>
    </source>
</evidence>
<comment type="cofactor">
    <cofactor evidence="14">
        <name>Zn(2+)</name>
        <dbReference type="ChEBI" id="CHEBI:29105"/>
    </cofactor>
    <text evidence="14">Binds 2 Zn(2+) ions per subunit that likely form a catalytic dimetal center.</text>
</comment>
<dbReference type="PROSITE" id="PS50255">
    <property type="entry name" value="CYTOCHROME_B5_2"/>
    <property type="match status" value="1"/>
</dbReference>
<dbReference type="Pfam" id="PF04116">
    <property type="entry name" value="FA_hydroxylase"/>
    <property type="match status" value="1"/>
</dbReference>
<keyword evidence="7 14" id="KW-0276">Fatty acid metabolism</keyword>
<evidence type="ECO:0000256" key="5">
    <source>
        <dbReference type="ARBA" id="ARBA00022723"/>
    </source>
</evidence>
<keyword evidence="9 15" id="KW-1133">Transmembrane helix</keyword>
<evidence type="ECO:0000313" key="18">
    <source>
        <dbReference type="RefSeq" id="XP_005109613.2"/>
    </source>
</evidence>
<proteinExistence type="inferred from homology"/>